<dbReference type="Pfam" id="PF03952">
    <property type="entry name" value="Enolase_N"/>
    <property type="match status" value="1"/>
</dbReference>
<evidence type="ECO:0000256" key="3">
    <source>
        <dbReference type="ARBA" id="ARBA00009604"/>
    </source>
</evidence>
<dbReference type="AlphaFoldDB" id="A0A2H0XDE1"/>
<dbReference type="SUPFAM" id="SSF51604">
    <property type="entry name" value="Enolase C-terminal domain-like"/>
    <property type="match status" value="1"/>
</dbReference>
<dbReference type="SMART" id="SM01192">
    <property type="entry name" value="Enolase_C"/>
    <property type="match status" value="1"/>
</dbReference>
<dbReference type="UniPathway" id="UPA00109">
    <property type="reaction ID" value="UER00187"/>
</dbReference>
<keyword evidence="8" id="KW-0324">Glycolysis</keyword>
<evidence type="ECO:0000256" key="5">
    <source>
        <dbReference type="ARBA" id="ARBA00017068"/>
    </source>
</evidence>
<feature type="domain" description="Enolase N-terminal" evidence="11">
    <location>
        <begin position="3"/>
        <end position="121"/>
    </location>
</feature>
<sequence length="375" mass="40881">MRISNIKPRKILDSRGFWTLETTITTSEGIVAFASVPSGTSTGKSEALALQAYEAVSATEEIFLDIAGKEFDSQLDFDNELIAQDGTSNKAKLGANSILALSVAFCRAQAKSKNIPLYKHINEIGYFSGALALPKLMMLMFEGGKHGSGSIDFQELMYVTESVDEGVLLYQKIKNHLEDEHLSTQVGLEGAFSPRELTNVKALKIMSRISPITPISLDIAQSSRTGRGIDFAKLFNDHKLFSVEDPYGEEAWSDWTSINKLYQSKVMVVGDDLTTTNPTRIQRAIDENCISGVIIKPNQIGTVSETLTAINLAKSAGLAVIVSHRSGETNDDFIADLAVGAEANYVKFGAPSRGERVAKYNRLITIQGELFQTIA</sequence>
<evidence type="ECO:0000259" key="11">
    <source>
        <dbReference type="SMART" id="SM01193"/>
    </source>
</evidence>
<evidence type="ECO:0000256" key="6">
    <source>
        <dbReference type="ARBA" id="ARBA00022525"/>
    </source>
</evidence>
<dbReference type="InterPro" id="IPR020810">
    <property type="entry name" value="Enolase_C"/>
</dbReference>
<dbReference type="SFLD" id="SFLDS00001">
    <property type="entry name" value="Enolase"/>
    <property type="match status" value="1"/>
</dbReference>
<feature type="domain" description="Enolase C-terminal TIM barrel" evidence="10">
    <location>
        <begin position="130"/>
        <end position="373"/>
    </location>
</feature>
<dbReference type="Gene3D" id="3.20.20.120">
    <property type="entry name" value="Enolase-like C-terminal domain"/>
    <property type="match status" value="2"/>
</dbReference>
<dbReference type="GO" id="GO:0000287">
    <property type="term" value="F:magnesium ion binding"/>
    <property type="evidence" value="ECO:0007669"/>
    <property type="project" value="InterPro"/>
</dbReference>
<dbReference type="PANTHER" id="PTHR11902:SF1">
    <property type="entry name" value="ENOLASE"/>
    <property type="match status" value="1"/>
</dbReference>
<dbReference type="SUPFAM" id="SSF54826">
    <property type="entry name" value="Enolase N-terminal domain-like"/>
    <property type="match status" value="1"/>
</dbReference>
<comment type="similarity">
    <text evidence="3">Belongs to the enolase family.</text>
</comment>
<comment type="cofactor">
    <cofactor evidence="1">
        <name>Mg(2+)</name>
        <dbReference type="ChEBI" id="CHEBI:18420"/>
    </cofactor>
</comment>
<dbReference type="InterPro" id="IPR036849">
    <property type="entry name" value="Enolase-like_C_sf"/>
</dbReference>
<dbReference type="PANTHER" id="PTHR11902">
    <property type="entry name" value="ENOLASE"/>
    <property type="match status" value="1"/>
</dbReference>
<accession>A0A2H0XDE1</accession>
<organism evidence="12 13">
    <name type="scientific">candidate division WWE3 bacterium CG08_land_8_20_14_0_20_40_13</name>
    <dbReference type="NCBI Taxonomy" id="1975084"/>
    <lineage>
        <taxon>Bacteria</taxon>
        <taxon>Katanobacteria</taxon>
    </lineage>
</organism>
<dbReference type="InterPro" id="IPR000941">
    <property type="entry name" value="Enolase"/>
</dbReference>
<keyword evidence="7" id="KW-0460">Magnesium</keyword>
<dbReference type="InterPro" id="IPR029017">
    <property type="entry name" value="Enolase-like_N"/>
</dbReference>
<dbReference type="PRINTS" id="PR00148">
    <property type="entry name" value="ENOLASE"/>
</dbReference>
<evidence type="ECO:0000256" key="4">
    <source>
        <dbReference type="ARBA" id="ARBA00012058"/>
    </source>
</evidence>
<dbReference type="GO" id="GO:0000015">
    <property type="term" value="C:phosphopyruvate hydratase complex"/>
    <property type="evidence" value="ECO:0007669"/>
    <property type="project" value="InterPro"/>
</dbReference>
<protein>
    <recommendedName>
        <fullName evidence="5">Enolase</fullName>
        <ecNumber evidence="4">4.2.1.11</ecNumber>
    </recommendedName>
</protein>
<name>A0A2H0XDE1_UNCKA</name>
<proteinExistence type="inferred from homology"/>
<dbReference type="EC" id="4.2.1.11" evidence="4"/>
<dbReference type="InterPro" id="IPR020809">
    <property type="entry name" value="Enolase_CS"/>
</dbReference>
<dbReference type="PROSITE" id="PS00164">
    <property type="entry name" value="ENOLASE"/>
    <property type="match status" value="1"/>
</dbReference>
<evidence type="ECO:0000256" key="1">
    <source>
        <dbReference type="ARBA" id="ARBA00001946"/>
    </source>
</evidence>
<dbReference type="InterPro" id="IPR020811">
    <property type="entry name" value="Enolase_N"/>
</dbReference>
<dbReference type="SMART" id="SM01193">
    <property type="entry name" value="Enolase_N"/>
    <property type="match status" value="1"/>
</dbReference>
<evidence type="ECO:0000256" key="2">
    <source>
        <dbReference type="ARBA" id="ARBA00005031"/>
    </source>
</evidence>
<keyword evidence="9" id="KW-0456">Lyase</keyword>
<dbReference type="GO" id="GO:0006096">
    <property type="term" value="P:glycolytic process"/>
    <property type="evidence" value="ECO:0007669"/>
    <property type="project" value="UniProtKB-UniPathway"/>
</dbReference>
<dbReference type="GO" id="GO:0004634">
    <property type="term" value="F:phosphopyruvate hydratase activity"/>
    <property type="evidence" value="ECO:0007669"/>
    <property type="project" value="UniProtKB-EC"/>
</dbReference>
<evidence type="ECO:0000256" key="7">
    <source>
        <dbReference type="ARBA" id="ARBA00022842"/>
    </source>
</evidence>
<evidence type="ECO:0000259" key="10">
    <source>
        <dbReference type="SMART" id="SM01192"/>
    </source>
</evidence>
<evidence type="ECO:0000256" key="8">
    <source>
        <dbReference type="ARBA" id="ARBA00023152"/>
    </source>
</evidence>
<evidence type="ECO:0000313" key="13">
    <source>
        <dbReference type="Proteomes" id="UP000230340"/>
    </source>
</evidence>
<evidence type="ECO:0000313" key="12">
    <source>
        <dbReference type="EMBL" id="PIS22960.1"/>
    </source>
</evidence>
<comment type="pathway">
    <text evidence="2">Carbohydrate degradation; glycolysis; pyruvate from D-glyceraldehyde 3-phosphate: step 4/5.</text>
</comment>
<dbReference type="Gene3D" id="3.30.390.10">
    <property type="entry name" value="Enolase-like, N-terminal domain"/>
    <property type="match status" value="1"/>
</dbReference>
<evidence type="ECO:0000256" key="9">
    <source>
        <dbReference type="ARBA" id="ARBA00023239"/>
    </source>
</evidence>
<gene>
    <name evidence="12" type="ORF">COT49_02625</name>
</gene>
<keyword evidence="6" id="KW-0964">Secreted</keyword>
<reference evidence="13" key="1">
    <citation type="submission" date="2017-09" db="EMBL/GenBank/DDBJ databases">
        <title>Depth-based differentiation of microbial function through sediment-hosted aquifers and enrichment of novel symbionts in the deep terrestrial subsurface.</title>
        <authorList>
            <person name="Probst A.J."/>
            <person name="Ladd B."/>
            <person name="Jarett J.K."/>
            <person name="Geller-Mcgrath D.E."/>
            <person name="Sieber C.M.K."/>
            <person name="Emerson J.B."/>
            <person name="Anantharaman K."/>
            <person name="Thomas B.C."/>
            <person name="Malmstrom R."/>
            <person name="Stieglmeier M."/>
            <person name="Klingl A."/>
            <person name="Woyke T."/>
            <person name="Ryan C.M."/>
            <person name="Banfield J.F."/>
        </authorList>
    </citation>
    <scope>NUCLEOTIDE SEQUENCE [LARGE SCALE GENOMIC DNA]</scope>
</reference>
<dbReference type="Proteomes" id="UP000230340">
    <property type="component" value="Unassembled WGS sequence"/>
</dbReference>
<comment type="caution">
    <text evidence="12">The sequence shown here is derived from an EMBL/GenBank/DDBJ whole genome shotgun (WGS) entry which is preliminary data.</text>
</comment>
<dbReference type="Pfam" id="PF00113">
    <property type="entry name" value="Enolase_C"/>
    <property type="match status" value="2"/>
</dbReference>
<dbReference type="EMBL" id="PEYT01000023">
    <property type="protein sequence ID" value="PIS22960.1"/>
    <property type="molecule type" value="Genomic_DNA"/>
</dbReference>